<dbReference type="EMBL" id="ML121533">
    <property type="protein sequence ID" value="RPB26636.1"/>
    <property type="molecule type" value="Genomic_DNA"/>
</dbReference>
<name>A0A3N4LUR0_9PEZI</name>
<evidence type="ECO:0000256" key="2">
    <source>
        <dbReference type="ARBA" id="ARBA00012759"/>
    </source>
</evidence>
<evidence type="ECO:0000256" key="4">
    <source>
        <dbReference type="ARBA" id="ARBA00022786"/>
    </source>
</evidence>
<evidence type="ECO:0000256" key="1">
    <source>
        <dbReference type="ARBA" id="ARBA00000707"/>
    </source>
</evidence>
<feature type="domain" description="DUF3638" evidence="7">
    <location>
        <begin position="2115"/>
        <end position="2335"/>
    </location>
</feature>
<feature type="domain" description="DUF3645" evidence="8">
    <location>
        <begin position="2468"/>
        <end position="2499"/>
    </location>
</feature>
<dbReference type="InterPro" id="IPR046541">
    <property type="entry name" value="DUF6606"/>
</dbReference>
<evidence type="ECO:0000256" key="5">
    <source>
        <dbReference type="ARBA" id="ARBA00022801"/>
    </source>
</evidence>
<dbReference type="Pfam" id="PF12340">
    <property type="entry name" value="DUF3638"/>
    <property type="match status" value="1"/>
</dbReference>
<dbReference type="Pfam" id="PF20255">
    <property type="entry name" value="DUF6606"/>
    <property type="match status" value="1"/>
</dbReference>
<dbReference type="InterPro" id="IPR051346">
    <property type="entry name" value="OTU_Deubiquitinase"/>
</dbReference>
<feature type="domain" description="DUF6606" evidence="9">
    <location>
        <begin position="61"/>
        <end position="330"/>
    </location>
</feature>
<dbReference type="Proteomes" id="UP000267821">
    <property type="component" value="Unassembled WGS sequence"/>
</dbReference>
<dbReference type="InterPro" id="IPR022105">
    <property type="entry name" value="DUF3645"/>
</dbReference>
<keyword evidence="3" id="KW-0645">Protease</keyword>
<accession>A0A3N4LUR0</accession>
<dbReference type="GO" id="GO:0006508">
    <property type="term" value="P:proteolysis"/>
    <property type="evidence" value="ECO:0007669"/>
    <property type="project" value="UniProtKB-KW"/>
</dbReference>
<dbReference type="InParanoid" id="A0A3N4LUR0"/>
<gene>
    <name evidence="10" type="ORF">L211DRAFT_804139</name>
</gene>
<protein>
    <recommendedName>
        <fullName evidence="2">ubiquitinyl hydrolase 1</fullName>
        <ecNumber evidence="2">3.4.19.12</ecNumber>
    </recommendedName>
</protein>
<evidence type="ECO:0000313" key="10">
    <source>
        <dbReference type="EMBL" id="RPB26636.1"/>
    </source>
</evidence>
<keyword evidence="6" id="KW-0788">Thiol protease</keyword>
<dbReference type="PANTHER" id="PTHR13367">
    <property type="entry name" value="UBIQUITIN THIOESTERASE"/>
    <property type="match status" value="1"/>
</dbReference>
<dbReference type="GO" id="GO:0004843">
    <property type="term" value="F:cysteine-type deubiquitinase activity"/>
    <property type="evidence" value="ECO:0007669"/>
    <property type="project" value="UniProtKB-EC"/>
</dbReference>
<evidence type="ECO:0000256" key="6">
    <source>
        <dbReference type="ARBA" id="ARBA00022807"/>
    </source>
</evidence>
<dbReference type="OrthoDB" id="3182339at2759"/>
<proteinExistence type="predicted"/>
<sequence>MHTRNIRDPLIDNLVFRYSTLSFAPRHLKKSESGEQTENRLTMLAQRLSQKGLDQDIMDYIIDHVFLPVQLPQDGEVNERGGDIAMLAFFRETIEQFCASSLTGCISLGSVIWKMARSIVKLHRKGYLDHLVLTDTLNDMSEGDIVPLYIEAQNAGVILRHKGQEIIFETFEVSPQNEAILKCKGRLLCSYPGSSIALPVAIFQDKRFLAEFTACLGAMNEELPTDLPRPKASKAGVEVSEIRDTVSPIYITEFLTGVLRGLGRAADTNRVCKRIADEVLWDKARIPWRRSPLWLVFRVALQTTLFQPARDPRDQNTEYKILMLYLMAAAVEGAAHLQGTASEKLAHMCRKLGRRAAKLDGKLPEGLLQIVSQAVHNGLAVLRTRFELIKAHTVRRLEWSPRKFDVQSETNLTMKNSRGYIKRALQRYTHPSLLMTSSAARIMHPIRIRHSAPSTLPSTSLLSEVGPERRIALHDIELWVQNSLAEFVSSNIHREVACQELFEFLEVYTKRATIEYTENPVDISLMLLTAMEIWVALDQIAVAICPLLTEHSCEVEAEMLSKLVLPTETLLRRLSRIEQHIKSRQYNAIHSESIFEDCSQLSHRSFAVKYYNRSPVHQELLAQITKKANESRAQKKAEYTRLKAQYDELIECCAGLSCECIGYGKGKVTCEQCSKRKAAKKLKIMVDEWPLPAGTFQTQALVVELRLPLAFRVWRDVTYELLVNIFHPSLEKTYVDSKHDLQHYQALSAYFLYSPGQSPRISWASEAKSFKERTHYKKLKIHAVKTEGDYLLPNGLVYQLSAGRVGQSLWVPEVIQKSRDGRLKDLTRLCTFQLPSPYSRLQYALDSTDHTTNFSIANQAQCPPEWSLHEYDAFTTLRSGFRIQWLNMLREIRAGNINLNRYEVHLLFMQAAWQAGPSSASDSQSARESHLKLQEEEFCLLVVDALRDSLQVIKENWAEQVSMQTLISLGCRVLSTTEFQSVKIRTALFLRECRGVCMDWMRDMMVKIRAAETDDSLQKWQRAAFLMAATCRHTFDVDLTDLDRLFYSITDVADFIECAVCVQDNTPPQAESQQLRMIIARDGRLAHLLESRLCALVLKNGEWLDVAISRVWPTYNPKGRSLWRLLAGENDRWITMQTEVGGNEISMTVHYNLLQGTLLVDGAPFGRLPKTFTTSPTYHRVLGNRIISVIRADLRGMEYQMVHPVYIDENSKNEIYLYFAMQDRELIIRAKTGKEGTDMYELIPHDKLSDDFPSIILNSCAHWLDLRNKTLEFRSLQDSKSLWTPSRSNWIITISFSSSKYSWRAEGVCELPAGCLQMIDFHGTTFEAVGRIFQTIESPHYIEVTLSGDSVNISLPRYQLDFGFSAQSLSAGGLINSRNFPGMVIDTITQDLGTLYGLESYIVLRRQADGLMTPGCVRHVIIPHAPVSVSYDKECQHSAVVLDTANFPTIKYHLYGIEPLLGSLTSNGSLKSKLFKIYLHALTAYCLPDPLTGLTGTEQALEDLRSSAAWSFQKLDSDDTLGPSEVDLLNLIAKLTPKRQFYPSHLMSMQQIKWYCLPSYIQHEDFYTIVQSILKYAEDIATFQPTPSKIQVSDCKNDDHLHGRASLRVAAYLPSQYGGSIFSRASDVRYCAREGGTHLEARVCRVSSLVKNWTSRLQPVTDLATILEAWKSISTFSRELKDFGYKHRWHEEHFGQDWYSLYNFFRKAIQTRDLFKILFILSSFAYQGEKAISLTVIESLLAFATNPIFSTINPPDIPYKSMSPSYIYDLTMGTHPSAEKIRSIVRQHAVQLESSPQWKLSQNYLESANAHWARRRDAYNGSLQKDVEYAVNHYQNQWVCSTVASLPAYSCPLLTSEALVPLNETFGKWYHNRNYMQHIAKVQLELDRLRIVGVQSLPTLPCINRACYSPQPAISCVYNMQDLLRANRMGVSRNFRCQLNVRSTTVKRDFNTAKSDGPLELLVGKIKSKACGFQMRYIEDLEVSLQALKVYDASTNSDAQPILPGIQETHEHIVHCQTFMEHIEDDIMYALSPAEGTTAELLQRTGLGPRLTTKTLLRQLARKLPADTDLSQWQNIFVSFAEAISAYQQALRLHHHACRHDLDAFMKEWVNRGRKGWNPSQHSEWLLFEIENNLLIRQVQAEIASEMLVPRSGCNTVMQLNMGEGKSSVIVPIVAAALADTSKLVRVVVLKPLSSQMFHLLVQKLGGLLNRRIYYLPFSRQVELDPTKVGLIWKLYAECMERGGILLSQPEHILSFKLVGLENLCNKSNMAPALLNTQHWLDQHCRDILDESDEVLHVRYQLIYTMGQQRAPDLSPDRWSIIQEIFTLVAAHMPVLKQRYPEEVQLIIQELKNEEITNGSNYNAEFPGSFPLTRLLKKAHAEADLVRKLAEDIIMRGLLGAVSTQWFTTRKSELALKFITVKNCEEDELRELGEVPPQWLLLRGLLAHGILGFALREKRWRVDYGLAPSRSMLAVPFRAKDSPAPRSEFGHPDVAIILTCLSYYYNGLEEEQLQACFRRLKRLDNPGQEYLIWIRDCGNVLPEALKQLNGINLEDDEQWKSKIYPLLKHNKRVIDFYLGNTVFPKACKEFPKKLTTTGWDLVEQKAFPTTGFSGTNDNRYLLPVSVEQLDLHKHRHTNAKVLNFLLQPENDSYTRAQTPEGERLRVDELLYRLSESAKPVQVLLDVGAQVLEMTNKQVAEHWLGLATRSNQPWIAAVYFDDDDELMVISKDGSIQPYMISPYVKNMDRCLVYLDESHTRGTDIKLPRKSVAAVTLGPKLTKDRLVQACMRMRQLGYGQSVRFFAPPEVHNKLLEHSGKKDGDNIRTHDIIEWVIYETCLQTQRSIPLWANQGINHQAHQSVWDRCLKSNDYFTLSEAWQEPESHTLEEMYGVSDPQKHSILQIIQKRCEEFEVSSLQEVSVQEEQEREVSNEVEREQQVERPELTKPAQHYVHPALITFIKTGVVSNRNTVFLPMMDALQGTSFYTKVEHRPWAAALLATVDFINTVETRRDTYNDDYLRPVSWIVSSFRVAGGVPILCLLSPFEVNELLPLIQNSTKVNLHMYSPKVQRQAPTFEDLNYATIPTLRCHHSFPGQDQLIMQLNLFSGQLFFKSYESYKVACSFLGIYLRKAHYEVLPAGVGVDGFLPGWRGDGVGSNVGVGVAFQMCPIRFLEHLIAVRRKGMKYESTHMGLLVHAKELGEEDF</sequence>
<dbReference type="InterPro" id="IPR022099">
    <property type="entry name" value="DUF3638"/>
</dbReference>
<keyword evidence="11" id="KW-1185">Reference proteome</keyword>
<dbReference type="EC" id="3.4.19.12" evidence="2"/>
<evidence type="ECO:0000256" key="3">
    <source>
        <dbReference type="ARBA" id="ARBA00022670"/>
    </source>
</evidence>
<evidence type="ECO:0000313" key="11">
    <source>
        <dbReference type="Proteomes" id="UP000267821"/>
    </source>
</evidence>
<reference evidence="10 11" key="1">
    <citation type="journal article" date="2018" name="Nat. Ecol. Evol.">
        <title>Pezizomycetes genomes reveal the molecular basis of ectomycorrhizal truffle lifestyle.</title>
        <authorList>
            <person name="Murat C."/>
            <person name="Payen T."/>
            <person name="Noel B."/>
            <person name="Kuo A."/>
            <person name="Morin E."/>
            <person name="Chen J."/>
            <person name="Kohler A."/>
            <person name="Krizsan K."/>
            <person name="Balestrini R."/>
            <person name="Da Silva C."/>
            <person name="Montanini B."/>
            <person name="Hainaut M."/>
            <person name="Levati E."/>
            <person name="Barry K.W."/>
            <person name="Belfiori B."/>
            <person name="Cichocki N."/>
            <person name="Clum A."/>
            <person name="Dockter R.B."/>
            <person name="Fauchery L."/>
            <person name="Guy J."/>
            <person name="Iotti M."/>
            <person name="Le Tacon F."/>
            <person name="Lindquist E.A."/>
            <person name="Lipzen A."/>
            <person name="Malagnac F."/>
            <person name="Mello A."/>
            <person name="Molinier V."/>
            <person name="Miyauchi S."/>
            <person name="Poulain J."/>
            <person name="Riccioni C."/>
            <person name="Rubini A."/>
            <person name="Sitrit Y."/>
            <person name="Splivallo R."/>
            <person name="Traeger S."/>
            <person name="Wang M."/>
            <person name="Zifcakova L."/>
            <person name="Wipf D."/>
            <person name="Zambonelli A."/>
            <person name="Paolocci F."/>
            <person name="Nowrousian M."/>
            <person name="Ottonello S."/>
            <person name="Baldrian P."/>
            <person name="Spatafora J.W."/>
            <person name="Henrissat B."/>
            <person name="Nagy L.G."/>
            <person name="Aury J.M."/>
            <person name="Wincker P."/>
            <person name="Grigoriev I.V."/>
            <person name="Bonfante P."/>
            <person name="Martin F.M."/>
        </authorList>
    </citation>
    <scope>NUCLEOTIDE SEQUENCE [LARGE SCALE GENOMIC DNA]</scope>
    <source>
        <strain evidence="10 11">ATCC MYA-4762</strain>
    </source>
</reference>
<dbReference type="Pfam" id="PF12359">
    <property type="entry name" value="DUF3645"/>
    <property type="match status" value="1"/>
</dbReference>
<evidence type="ECO:0000259" key="7">
    <source>
        <dbReference type="Pfam" id="PF12340"/>
    </source>
</evidence>
<keyword evidence="5" id="KW-0378">Hydrolase</keyword>
<dbReference type="PANTHER" id="PTHR13367:SF34">
    <property type="match status" value="1"/>
</dbReference>
<organism evidence="10 11">
    <name type="scientific">Terfezia boudieri ATCC MYA-4762</name>
    <dbReference type="NCBI Taxonomy" id="1051890"/>
    <lineage>
        <taxon>Eukaryota</taxon>
        <taxon>Fungi</taxon>
        <taxon>Dikarya</taxon>
        <taxon>Ascomycota</taxon>
        <taxon>Pezizomycotina</taxon>
        <taxon>Pezizomycetes</taxon>
        <taxon>Pezizales</taxon>
        <taxon>Pezizaceae</taxon>
        <taxon>Terfezia</taxon>
    </lineage>
</organism>
<keyword evidence="4" id="KW-0833">Ubl conjugation pathway</keyword>
<evidence type="ECO:0000259" key="8">
    <source>
        <dbReference type="Pfam" id="PF12359"/>
    </source>
</evidence>
<evidence type="ECO:0000259" key="9">
    <source>
        <dbReference type="Pfam" id="PF20255"/>
    </source>
</evidence>
<comment type="catalytic activity">
    <reaction evidence="1">
        <text>Thiol-dependent hydrolysis of ester, thioester, amide, peptide and isopeptide bonds formed by the C-terminal Gly of ubiquitin (a 76-residue protein attached to proteins as an intracellular targeting signal).</text>
        <dbReference type="EC" id="3.4.19.12"/>
    </reaction>
</comment>
<dbReference type="STRING" id="1051890.A0A3N4LUR0"/>